<evidence type="ECO:0000256" key="6">
    <source>
        <dbReference type="ARBA" id="ARBA00023077"/>
    </source>
</evidence>
<dbReference type="SUPFAM" id="SSF56935">
    <property type="entry name" value="Porins"/>
    <property type="match status" value="1"/>
</dbReference>
<evidence type="ECO:0000256" key="1">
    <source>
        <dbReference type="ARBA" id="ARBA00004571"/>
    </source>
</evidence>
<sequence length="864" mass="90632">MQSEQREHRASARGMAVAPWRWATAGALALACGSAWAQAAAPATKDAGTSHDPQGQARPVGSPLAPAVPAAHAAPDAGVTPAAIVATAGTTAGATAGTATGAPVTVRQDAVVVTGARTQTRASQSLTPVDVIGGAQLQQTGAANLRDALVRLSPSITRESYAGDTAVLTDVLSMHGLTPDHVLVLVNGKRRHTTANISLDGGLNQGSTGVDISTIPVALIDHIEILRDGAAAQYGSDAIAGVINIILRRNSRGGSVESSNGQTYAGDGFRNNESAVAGFNLGGNGFLDLAADFSRQNHTVRTGPDDYFGRFAPGQGYANPIEGDPASTRTSVGFNAGYHLGDSVELYGFGTYAHRRGEAYQNFRPGTVLPAVYPNGFSPVETVNENDFSVTAGIKGENLFGFRWDLSSTYGGNYESFGLLDSANTGLYGTQGNTPTSFHLSTVSSTQLTNNLDLSRALRLPLLPAPLSVSFGLEQRHETYSVSPGDEASYLLGGAQALPGLAPVSASRSSRDVLGTYVDLSTQITPRWKIDLAGRFEHYSDVGDTANGKLATRYQFSPALAVRGSVSTGFRAPSLAEENYTNVNVSPASANGLLAANSGAARLIGAQPLKSEKSTNFNLGLVLTPTRDLNLAIDAYQIDIRDRIVEGGTASGTAAIAALQAAGLSVPGSVPASSVSASYFTNGADTRTRGLDLTGTWHTGFGAYGQVDWDLGVNFNTTSVTRAGTTASGAPQLNAQQIAWLTTSTPKNRVIVGGTWHRDKWAVTIHETRFGPTTSEETYIVGPNAFSTTQFLRFRNAAKYTTDIEVRYDLTKRFQVALGAINLFDAKPSELPYEAQLEGIRYDSAAATIGANGGFYYARLRYAF</sequence>
<keyword evidence="9 10" id="KW-0998">Cell outer membrane</keyword>
<keyword evidence="5 10" id="KW-0812">Transmembrane</keyword>
<proteinExistence type="inferred from homology"/>
<dbReference type="PANTHER" id="PTHR47234">
    <property type="match status" value="1"/>
</dbReference>
<dbReference type="InterPro" id="IPR036942">
    <property type="entry name" value="Beta-barrel_TonB_sf"/>
</dbReference>
<comment type="subcellular location">
    <subcellularLocation>
        <location evidence="1 10">Cell outer membrane</location>
        <topology evidence="1 10">Multi-pass membrane protein</topology>
    </subcellularLocation>
</comment>
<accession>A0A2A7SI21</accession>
<organism evidence="16 17">
    <name type="scientific">Burkholderia gladioli</name>
    <name type="common">Pseudomonas marginata</name>
    <name type="synonym">Phytomonas marginata</name>
    <dbReference type="NCBI Taxonomy" id="28095"/>
    <lineage>
        <taxon>Bacteria</taxon>
        <taxon>Pseudomonadati</taxon>
        <taxon>Pseudomonadota</taxon>
        <taxon>Betaproteobacteria</taxon>
        <taxon>Burkholderiales</taxon>
        <taxon>Burkholderiaceae</taxon>
        <taxon>Burkholderia</taxon>
    </lineage>
</organism>
<feature type="chain" id="PRO_5012179435" evidence="13">
    <location>
        <begin position="38"/>
        <end position="864"/>
    </location>
</feature>
<dbReference type="AlphaFoldDB" id="A0A2A7SI21"/>
<evidence type="ECO:0000256" key="5">
    <source>
        <dbReference type="ARBA" id="ARBA00022692"/>
    </source>
</evidence>
<dbReference type="InterPro" id="IPR000531">
    <property type="entry name" value="Beta-barrel_TonB"/>
</dbReference>
<evidence type="ECO:0000256" key="10">
    <source>
        <dbReference type="PROSITE-ProRule" id="PRU01360"/>
    </source>
</evidence>
<evidence type="ECO:0000259" key="14">
    <source>
        <dbReference type="Pfam" id="PF00593"/>
    </source>
</evidence>
<evidence type="ECO:0000256" key="2">
    <source>
        <dbReference type="ARBA" id="ARBA00009810"/>
    </source>
</evidence>
<evidence type="ECO:0000313" key="17">
    <source>
        <dbReference type="Proteomes" id="UP000220629"/>
    </source>
</evidence>
<dbReference type="Gene3D" id="2.40.170.20">
    <property type="entry name" value="TonB-dependent receptor, beta-barrel domain"/>
    <property type="match status" value="1"/>
</dbReference>
<name>A0A2A7SI21_BURGA</name>
<keyword evidence="13" id="KW-0732">Signal</keyword>
<evidence type="ECO:0000256" key="9">
    <source>
        <dbReference type="ARBA" id="ARBA00023237"/>
    </source>
</evidence>
<comment type="caution">
    <text evidence="16">The sequence shown here is derived from an EMBL/GenBank/DDBJ whole genome shotgun (WGS) entry which is preliminary data.</text>
</comment>
<dbReference type="Pfam" id="PF07715">
    <property type="entry name" value="Plug"/>
    <property type="match status" value="1"/>
</dbReference>
<dbReference type="CDD" id="cd01347">
    <property type="entry name" value="ligand_gated_channel"/>
    <property type="match status" value="1"/>
</dbReference>
<dbReference type="PROSITE" id="PS51257">
    <property type="entry name" value="PROKAR_LIPOPROTEIN"/>
    <property type="match status" value="1"/>
</dbReference>
<keyword evidence="7 10" id="KW-0472">Membrane</keyword>
<evidence type="ECO:0000256" key="7">
    <source>
        <dbReference type="ARBA" id="ARBA00023136"/>
    </source>
</evidence>
<feature type="region of interest" description="Disordered" evidence="12">
    <location>
        <begin position="43"/>
        <end position="73"/>
    </location>
</feature>
<comment type="similarity">
    <text evidence="2 10 11">Belongs to the TonB-dependent receptor family.</text>
</comment>
<dbReference type="GO" id="GO:0009279">
    <property type="term" value="C:cell outer membrane"/>
    <property type="evidence" value="ECO:0007669"/>
    <property type="project" value="UniProtKB-SubCell"/>
</dbReference>
<keyword evidence="8 16" id="KW-0675">Receptor</keyword>
<dbReference type="InterPro" id="IPR012910">
    <property type="entry name" value="Plug_dom"/>
</dbReference>
<gene>
    <name evidence="16" type="ORF">CRM94_12590</name>
</gene>
<evidence type="ECO:0000256" key="11">
    <source>
        <dbReference type="RuleBase" id="RU003357"/>
    </source>
</evidence>
<evidence type="ECO:0000259" key="15">
    <source>
        <dbReference type="Pfam" id="PF07715"/>
    </source>
</evidence>
<reference evidence="17" key="1">
    <citation type="submission" date="2017-09" db="EMBL/GenBank/DDBJ databases">
        <title>FDA dAtabase for Regulatory Grade micrObial Sequences (FDA-ARGOS): Supporting development and validation of Infectious Disease Dx tests.</title>
        <authorList>
            <person name="Minogue T."/>
            <person name="Wolcott M."/>
            <person name="Wasieloski L."/>
            <person name="Aguilar W."/>
            <person name="Moore D."/>
            <person name="Tallon L."/>
            <person name="Sadzewicz L."/>
            <person name="Ott S."/>
            <person name="Zhao X."/>
            <person name="Nagaraj S."/>
            <person name="Vavikolanu K."/>
            <person name="Aluvathingal J."/>
            <person name="Nadendla S."/>
            <person name="Sichtig H."/>
        </authorList>
    </citation>
    <scope>NUCLEOTIDE SEQUENCE [LARGE SCALE GENOMIC DNA]</scope>
    <source>
        <strain evidence="17">FDAARGOS_390</strain>
    </source>
</reference>
<evidence type="ECO:0000256" key="8">
    <source>
        <dbReference type="ARBA" id="ARBA00023170"/>
    </source>
</evidence>
<dbReference type="Pfam" id="PF00593">
    <property type="entry name" value="TonB_dep_Rec_b-barrel"/>
    <property type="match status" value="1"/>
</dbReference>
<dbReference type="Gene3D" id="2.170.130.10">
    <property type="entry name" value="TonB-dependent receptor, plug domain"/>
    <property type="match status" value="1"/>
</dbReference>
<evidence type="ECO:0000256" key="4">
    <source>
        <dbReference type="ARBA" id="ARBA00022452"/>
    </source>
</evidence>
<keyword evidence="4 10" id="KW-1134">Transmembrane beta strand</keyword>
<evidence type="ECO:0000256" key="13">
    <source>
        <dbReference type="SAM" id="SignalP"/>
    </source>
</evidence>
<keyword evidence="3 10" id="KW-0813">Transport</keyword>
<evidence type="ECO:0000256" key="3">
    <source>
        <dbReference type="ARBA" id="ARBA00022448"/>
    </source>
</evidence>
<evidence type="ECO:0000256" key="12">
    <source>
        <dbReference type="SAM" id="MobiDB-lite"/>
    </source>
</evidence>
<dbReference type="Proteomes" id="UP000220629">
    <property type="component" value="Unassembled WGS sequence"/>
</dbReference>
<feature type="domain" description="TonB-dependent receptor-like beta-barrel" evidence="14">
    <location>
        <begin position="360"/>
        <end position="823"/>
    </location>
</feature>
<dbReference type="PROSITE" id="PS52016">
    <property type="entry name" value="TONB_DEPENDENT_REC_3"/>
    <property type="match status" value="1"/>
</dbReference>
<feature type="compositionally biased region" description="Low complexity" evidence="12">
    <location>
        <begin position="63"/>
        <end position="73"/>
    </location>
</feature>
<dbReference type="InterPro" id="IPR037066">
    <property type="entry name" value="Plug_dom_sf"/>
</dbReference>
<dbReference type="PANTHER" id="PTHR47234:SF3">
    <property type="entry name" value="SECRETIN_TONB SHORT N-TERMINAL DOMAIN-CONTAINING PROTEIN"/>
    <property type="match status" value="1"/>
</dbReference>
<evidence type="ECO:0000313" key="16">
    <source>
        <dbReference type="EMBL" id="PEH42920.1"/>
    </source>
</evidence>
<keyword evidence="6 11" id="KW-0798">TonB box</keyword>
<protein>
    <submittedName>
        <fullName evidence="16">TonB-dependent receptor</fullName>
    </submittedName>
</protein>
<feature type="domain" description="TonB-dependent receptor plug" evidence="15">
    <location>
        <begin position="124"/>
        <end position="242"/>
    </location>
</feature>
<dbReference type="InterPro" id="IPR039426">
    <property type="entry name" value="TonB-dep_rcpt-like"/>
</dbReference>
<feature type="signal peptide" evidence="13">
    <location>
        <begin position="1"/>
        <end position="37"/>
    </location>
</feature>
<dbReference type="EMBL" id="PDDY01000001">
    <property type="protein sequence ID" value="PEH42920.1"/>
    <property type="molecule type" value="Genomic_DNA"/>
</dbReference>